<sequence length="444" mass="46940">MGVSMSTLAGWVVVLALFGGFGYREWSSSQRTQLASQPARSRLDRQAANAQKTVKKVKQPKESKPKQATQGSDAKPKAAKAPAPAPASAAAAAQAYYSSDDLAADRDRDAARNREFARQLSNAKQGTTFAKKTKEETRQKSVKQSRAEEVPVVAATAADADAGKVSAPSSTAGIDADDDSSSAATSPVLAATTQASAVDDMLEKSAPGPSVLRLTGTEEKPNYKPQKTKAPEVVETKKQRQNRKKAELAKAEREAAEADRKSKLEAQRRTARQAEGRAAKDGSAFMAAQAAKNNAWTEVGSNGKTASKGTNGLVPVQPLDTFDASAVQTDASKSSVPSYDKNEDWMSSLPSEEEQMEILRKDQNEDSWNTVTKKSKKAKKAEESAAPAAEVPAAAAPIAAKAAAAAPAPAVQKQRPAAVASQSSFAALAVENPEEELQEEEWDV</sequence>
<evidence type="ECO:0000256" key="1">
    <source>
        <dbReference type="SAM" id="MobiDB-lite"/>
    </source>
</evidence>
<feature type="compositionally biased region" description="Low complexity" evidence="1">
    <location>
        <begin position="150"/>
        <end position="174"/>
    </location>
</feature>
<feature type="compositionally biased region" description="Low complexity" evidence="1">
    <location>
        <begin position="384"/>
        <end position="420"/>
    </location>
</feature>
<feature type="compositionally biased region" description="Low complexity" evidence="1">
    <location>
        <begin position="79"/>
        <end position="101"/>
    </location>
</feature>
<feature type="compositionally biased region" description="Polar residues" evidence="1">
    <location>
        <begin position="119"/>
        <end position="130"/>
    </location>
</feature>
<feature type="region of interest" description="Disordered" evidence="1">
    <location>
        <begin position="326"/>
        <end position="423"/>
    </location>
</feature>
<proteinExistence type="predicted"/>
<dbReference type="Proteomes" id="UP001583186">
    <property type="component" value="Unassembled WGS sequence"/>
</dbReference>
<evidence type="ECO:0000313" key="2">
    <source>
        <dbReference type="EMBL" id="KAL1896604.1"/>
    </source>
</evidence>
<name>A0ABR3Z7L4_9PEZI</name>
<keyword evidence="3" id="KW-1185">Reference proteome</keyword>
<feature type="compositionally biased region" description="Basic and acidic residues" evidence="1">
    <location>
        <begin position="103"/>
        <end position="117"/>
    </location>
</feature>
<accession>A0ABR3Z7L4</accession>
<feature type="compositionally biased region" description="Basic and acidic residues" evidence="1">
    <location>
        <begin position="229"/>
        <end position="280"/>
    </location>
</feature>
<dbReference type="EMBL" id="JAWCUI010000022">
    <property type="protein sequence ID" value="KAL1896604.1"/>
    <property type="molecule type" value="Genomic_DNA"/>
</dbReference>
<comment type="caution">
    <text evidence="2">The sequence shown here is derived from an EMBL/GenBank/DDBJ whole genome shotgun (WGS) entry which is preliminary data.</text>
</comment>
<evidence type="ECO:0000313" key="3">
    <source>
        <dbReference type="Proteomes" id="UP001583186"/>
    </source>
</evidence>
<protein>
    <submittedName>
        <fullName evidence="2">Uncharacterized protein</fullName>
    </submittedName>
</protein>
<feature type="compositionally biased region" description="Basic and acidic residues" evidence="1">
    <location>
        <begin position="132"/>
        <end position="149"/>
    </location>
</feature>
<gene>
    <name evidence="2" type="ORF">Sste5346_004638</name>
</gene>
<organism evidence="2 3">
    <name type="scientific">Sporothrix stenoceras</name>
    <dbReference type="NCBI Taxonomy" id="5173"/>
    <lineage>
        <taxon>Eukaryota</taxon>
        <taxon>Fungi</taxon>
        <taxon>Dikarya</taxon>
        <taxon>Ascomycota</taxon>
        <taxon>Pezizomycotina</taxon>
        <taxon>Sordariomycetes</taxon>
        <taxon>Sordariomycetidae</taxon>
        <taxon>Ophiostomatales</taxon>
        <taxon>Ophiostomataceae</taxon>
        <taxon>Sporothrix</taxon>
    </lineage>
</organism>
<feature type="compositionally biased region" description="Polar residues" evidence="1">
    <location>
        <begin position="326"/>
        <end position="337"/>
    </location>
</feature>
<feature type="region of interest" description="Disordered" evidence="1">
    <location>
        <begin position="34"/>
        <end position="284"/>
    </location>
</feature>
<reference evidence="2 3" key="1">
    <citation type="journal article" date="2024" name="IMA Fungus">
        <title>IMA Genome - F19 : A genome assembly and annotation guide to empower mycologists, including annotated draft genome sequences of Ceratocystis pirilliformis, Diaporthe australafricana, Fusarium ophioides, Paecilomyces lecythidis, and Sporothrix stenoceras.</title>
        <authorList>
            <person name="Aylward J."/>
            <person name="Wilson A.M."/>
            <person name="Visagie C.M."/>
            <person name="Spraker J."/>
            <person name="Barnes I."/>
            <person name="Buitendag C."/>
            <person name="Ceriani C."/>
            <person name="Del Mar Angel L."/>
            <person name="du Plessis D."/>
            <person name="Fuchs T."/>
            <person name="Gasser K."/>
            <person name="Kramer D."/>
            <person name="Li W."/>
            <person name="Munsamy K."/>
            <person name="Piso A."/>
            <person name="Price J.L."/>
            <person name="Sonnekus B."/>
            <person name="Thomas C."/>
            <person name="van der Nest A."/>
            <person name="van Dijk A."/>
            <person name="van Heerden A."/>
            <person name="van Vuuren N."/>
            <person name="Yilmaz N."/>
            <person name="Duong T.A."/>
            <person name="van der Merwe N.A."/>
            <person name="Wingfield M.J."/>
            <person name="Wingfield B.D."/>
        </authorList>
    </citation>
    <scope>NUCLEOTIDE SEQUENCE [LARGE SCALE GENOMIC DNA]</scope>
    <source>
        <strain evidence="2 3">CMW 5346</strain>
    </source>
</reference>